<accession>A0A4R1KBT2</accession>
<evidence type="ECO:0000313" key="3">
    <source>
        <dbReference type="Proteomes" id="UP000294614"/>
    </source>
</evidence>
<sequence length="71" mass="7063">MRKKIGIIVLAVMVISAGIAVAAAKASKGKVVSVDGTNITIKLDAAIDVKAGDAVKVEAVGGKPGFKLQGC</sequence>
<gene>
    <name evidence="2" type="ORF">C8D98_0470</name>
</gene>
<dbReference type="OrthoDB" id="9974824at2"/>
<comment type="caution">
    <text evidence="2">The sequence shown here is derived from an EMBL/GenBank/DDBJ whole genome shotgun (WGS) entry which is preliminary data.</text>
</comment>
<protein>
    <recommendedName>
        <fullName evidence="4">DUF5666 domain-containing protein</fullName>
    </recommendedName>
</protein>
<dbReference type="Proteomes" id="UP000294614">
    <property type="component" value="Unassembled WGS sequence"/>
</dbReference>
<feature type="chain" id="PRO_5020511300" description="DUF5666 domain-containing protein" evidence="1">
    <location>
        <begin position="23"/>
        <end position="71"/>
    </location>
</feature>
<organism evidence="2 3">
    <name type="scientific">Seleniivibrio woodruffii</name>
    <dbReference type="NCBI Taxonomy" id="1078050"/>
    <lineage>
        <taxon>Bacteria</taxon>
        <taxon>Pseudomonadati</taxon>
        <taxon>Deferribacterota</taxon>
        <taxon>Deferribacteres</taxon>
        <taxon>Deferribacterales</taxon>
        <taxon>Geovibrionaceae</taxon>
        <taxon>Seleniivibrio</taxon>
    </lineage>
</organism>
<keyword evidence="1" id="KW-0732">Signal</keyword>
<dbReference type="AlphaFoldDB" id="A0A4R1KBT2"/>
<reference evidence="2 3" key="1">
    <citation type="submission" date="2019-03" db="EMBL/GenBank/DDBJ databases">
        <title>Genomic Encyclopedia of Type Strains, Phase IV (KMG-IV): sequencing the most valuable type-strain genomes for metagenomic binning, comparative biology and taxonomic classification.</title>
        <authorList>
            <person name="Goeker M."/>
        </authorList>
    </citation>
    <scope>NUCLEOTIDE SEQUENCE [LARGE SCALE GENOMIC DNA]</scope>
    <source>
        <strain evidence="2 3">DSM 24984</strain>
    </source>
</reference>
<feature type="signal peptide" evidence="1">
    <location>
        <begin position="1"/>
        <end position="22"/>
    </location>
</feature>
<keyword evidence="3" id="KW-1185">Reference proteome</keyword>
<evidence type="ECO:0008006" key="4">
    <source>
        <dbReference type="Google" id="ProtNLM"/>
    </source>
</evidence>
<dbReference type="NCBIfam" id="NF040942">
    <property type="entry name" value="hypo_ExtJ"/>
    <property type="match status" value="1"/>
</dbReference>
<evidence type="ECO:0000313" key="2">
    <source>
        <dbReference type="EMBL" id="TCK61962.1"/>
    </source>
</evidence>
<evidence type="ECO:0000256" key="1">
    <source>
        <dbReference type="SAM" id="SignalP"/>
    </source>
</evidence>
<proteinExistence type="predicted"/>
<name>A0A4R1KBT2_9BACT</name>
<dbReference type="EMBL" id="SMGG01000003">
    <property type="protein sequence ID" value="TCK61962.1"/>
    <property type="molecule type" value="Genomic_DNA"/>
</dbReference>
<dbReference type="RefSeq" id="WP_132871659.1">
    <property type="nucleotide sequence ID" value="NZ_JAJUHT010000002.1"/>
</dbReference>